<keyword evidence="6" id="KW-0808">Transferase</keyword>
<dbReference type="InterPro" id="IPR042104">
    <property type="entry name" value="PKS_dehydratase_sf"/>
</dbReference>
<dbReference type="InterPro" id="IPR049551">
    <property type="entry name" value="PKS_DH_C"/>
</dbReference>
<dbReference type="Gene3D" id="3.40.47.10">
    <property type="match status" value="3"/>
</dbReference>
<evidence type="ECO:0000256" key="10">
    <source>
        <dbReference type="SAM" id="MobiDB-lite"/>
    </source>
</evidence>
<evidence type="ECO:0000313" key="15">
    <source>
        <dbReference type="Proteomes" id="UP001235269"/>
    </source>
</evidence>
<dbReference type="SMART" id="SM00822">
    <property type="entry name" value="PKS_KR"/>
    <property type="match status" value="2"/>
</dbReference>
<feature type="region of interest" description="N-terminal hotdog fold" evidence="9">
    <location>
        <begin position="1137"/>
        <end position="1258"/>
    </location>
</feature>
<gene>
    <name evidence="14" type="ORF">QO005_003965</name>
</gene>
<dbReference type="InterPro" id="IPR016039">
    <property type="entry name" value="Thiolase-like"/>
</dbReference>
<keyword evidence="15" id="KW-1185">Reference proteome</keyword>
<evidence type="ECO:0000256" key="6">
    <source>
        <dbReference type="ARBA" id="ARBA00022679"/>
    </source>
</evidence>
<dbReference type="InterPro" id="IPR049900">
    <property type="entry name" value="PKS_mFAS_DH"/>
</dbReference>
<feature type="compositionally biased region" description="Low complexity" evidence="10">
    <location>
        <begin position="384"/>
        <end position="401"/>
    </location>
</feature>
<dbReference type="Pfam" id="PF14765">
    <property type="entry name" value="PS-DH"/>
    <property type="match status" value="1"/>
</dbReference>
<dbReference type="PANTHER" id="PTHR43775">
    <property type="entry name" value="FATTY ACID SYNTHASE"/>
    <property type="match status" value="1"/>
</dbReference>
<feature type="region of interest" description="Disordered" evidence="10">
    <location>
        <begin position="3188"/>
        <end position="3209"/>
    </location>
</feature>
<comment type="caution">
    <text evidence="9">Lacks conserved residue(s) required for the propagation of feature annotation.</text>
</comment>
<dbReference type="SMART" id="SM00825">
    <property type="entry name" value="PKS_KS"/>
    <property type="match status" value="3"/>
</dbReference>
<evidence type="ECO:0000259" key="11">
    <source>
        <dbReference type="PROSITE" id="PS50075"/>
    </source>
</evidence>
<dbReference type="InterPro" id="IPR014031">
    <property type="entry name" value="Ketoacyl_synth_C"/>
</dbReference>
<dbReference type="InterPro" id="IPR057326">
    <property type="entry name" value="KR_dom"/>
</dbReference>
<keyword evidence="5" id="KW-0597">Phosphoprotein</keyword>
<dbReference type="Pfam" id="PF00109">
    <property type="entry name" value="ketoacyl-synt"/>
    <property type="match status" value="3"/>
</dbReference>
<dbReference type="InterPro" id="IPR013217">
    <property type="entry name" value="Methyltransf_12"/>
</dbReference>
<dbReference type="Pfam" id="PF02801">
    <property type="entry name" value="Ketoacyl-synt_C"/>
    <property type="match status" value="3"/>
</dbReference>
<dbReference type="Pfam" id="PF00550">
    <property type="entry name" value="PP-binding"/>
    <property type="match status" value="4"/>
</dbReference>
<dbReference type="PROSITE" id="PS00606">
    <property type="entry name" value="KS3_1"/>
    <property type="match status" value="3"/>
</dbReference>
<feature type="domain" description="Carrier" evidence="11">
    <location>
        <begin position="3908"/>
        <end position="3983"/>
    </location>
</feature>
<evidence type="ECO:0000313" key="14">
    <source>
        <dbReference type="EMBL" id="MDQ0457607.1"/>
    </source>
</evidence>
<evidence type="ECO:0000256" key="8">
    <source>
        <dbReference type="ARBA" id="ARBA00023268"/>
    </source>
</evidence>
<dbReference type="InterPro" id="IPR029063">
    <property type="entry name" value="SAM-dependent_MTases_sf"/>
</dbReference>
<dbReference type="InterPro" id="IPR036291">
    <property type="entry name" value="NAD(P)-bd_dom_sf"/>
</dbReference>
<feature type="domain" description="PKS/mFAS DH" evidence="13">
    <location>
        <begin position="1137"/>
        <end position="1421"/>
    </location>
</feature>
<feature type="domain" description="Carrier" evidence="11">
    <location>
        <begin position="415"/>
        <end position="489"/>
    </location>
</feature>
<dbReference type="InterPro" id="IPR036736">
    <property type="entry name" value="ACP-like_sf"/>
</dbReference>
<dbReference type="Gene3D" id="3.40.50.150">
    <property type="entry name" value="Vaccinia Virus protein VP39"/>
    <property type="match status" value="1"/>
</dbReference>
<dbReference type="SUPFAM" id="SSF53901">
    <property type="entry name" value="Thiolase-like"/>
    <property type="match status" value="3"/>
</dbReference>
<dbReference type="SMART" id="SM00823">
    <property type="entry name" value="PKS_PP"/>
    <property type="match status" value="4"/>
</dbReference>
<feature type="compositionally biased region" description="Basic and acidic residues" evidence="10">
    <location>
        <begin position="402"/>
        <end position="412"/>
    </location>
</feature>
<dbReference type="InterPro" id="IPR020841">
    <property type="entry name" value="PKS_Beta-ketoAc_synthase_dom"/>
</dbReference>
<feature type="domain" description="Ketosynthase family 3 (KS3)" evidence="12">
    <location>
        <begin position="2004"/>
        <end position="2428"/>
    </location>
</feature>
<dbReference type="RefSeq" id="WP_307159737.1">
    <property type="nucleotide sequence ID" value="NZ_JAUSWH010000016.1"/>
</dbReference>
<organism evidence="14 15">
    <name type="scientific">Rhizobium paknamense</name>
    <dbReference type="NCBI Taxonomy" id="1206817"/>
    <lineage>
        <taxon>Bacteria</taxon>
        <taxon>Pseudomonadati</taxon>
        <taxon>Pseudomonadota</taxon>
        <taxon>Alphaproteobacteria</taxon>
        <taxon>Hyphomicrobiales</taxon>
        <taxon>Rhizobiaceae</taxon>
        <taxon>Rhizobium/Agrobacterium group</taxon>
        <taxon>Rhizobium</taxon>
    </lineage>
</organism>
<feature type="region of interest" description="C-terminal hotdog fold" evidence="9">
    <location>
        <begin position="1272"/>
        <end position="1421"/>
    </location>
</feature>
<evidence type="ECO:0000256" key="1">
    <source>
        <dbReference type="ARBA" id="ARBA00004496"/>
    </source>
</evidence>
<dbReference type="Gene3D" id="3.10.129.110">
    <property type="entry name" value="Polyketide synthase dehydratase"/>
    <property type="match status" value="1"/>
</dbReference>
<dbReference type="PROSITE" id="PS50075">
    <property type="entry name" value="CARRIER"/>
    <property type="match status" value="4"/>
</dbReference>
<feature type="region of interest" description="Disordered" evidence="10">
    <location>
        <begin position="384"/>
        <end position="412"/>
    </location>
</feature>
<dbReference type="Pfam" id="PF21089">
    <property type="entry name" value="PKS_DH_N"/>
    <property type="match status" value="1"/>
</dbReference>
<accession>A0ABU0IH61</accession>
<comment type="subcellular location">
    <subcellularLocation>
        <location evidence="1">Cytoplasm</location>
    </subcellularLocation>
</comment>
<dbReference type="InterPro" id="IPR014030">
    <property type="entry name" value="Ketoacyl_synth_N"/>
</dbReference>
<dbReference type="SMART" id="SM01294">
    <property type="entry name" value="PKS_PP_betabranch"/>
    <property type="match status" value="3"/>
</dbReference>
<feature type="domain" description="Carrier" evidence="11">
    <location>
        <begin position="1876"/>
        <end position="1953"/>
    </location>
</feature>
<evidence type="ECO:0000256" key="3">
    <source>
        <dbReference type="ARBA" id="ARBA00022450"/>
    </source>
</evidence>
<comment type="caution">
    <text evidence="14">The sequence shown here is derived from an EMBL/GenBank/DDBJ whole genome shotgun (WGS) entry which is preliminary data.</text>
</comment>
<keyword evidence="8" id="KW-0511">Multifunctional enzyme</keyword>
<dbReference type="InterPro" id="IPR049552">
    <property type="entry name" value="PKS_DH_N"/>
</dbReference>
<evidence type="ECO:0000256" key="5">
    <source>
        <dbReference type="ARBA" id="ARBA00022553"/>
    </source>
</evidence>
<protein>
    <submittedName>
        <fullName evidence="14">Polyketide synthase PksL</fullName>
    </submittedName>
</protein>
<evidence type="ECO:0000256" key="4">
    <source>
        <dbReference type="ARBA" id="ARBA00022490"/>
    </source>
</evidence>
<dbReference type="InterPro" id="IPR013968">
    <property type="entry name" value="PKS_KR"/>
</dbReference>
<dbReference type="Gene3D" id="3.40.50.720">
    <property type="entry name" value="NAD(P)-binding Rossmann-like Domain"/>
    <property type="match status" value="2"/>
</dbReference>
<dbReference type="CDD" id="cd00833">
    <property type="entry name" value="PKS"/>
    <property type="match status" value="3"/>
</dbReference>
<dbReference type="SUPFAM" id="SSF51735">
    <property type="entry name" value="NAD(P)-binding Rossmann-fold domains"/>
    <property type="match status" value="3"/>
</dbReference>
<comment type="pathway">
    <text evidence="2">Antibiotic biosynthesis.</text>
</comment>
<sequence>MTKHPSELLSKANPLGDLDRWAAKVLLMQLRKLGAFGDDDVEPRRVDDLRRKAGVLDHYARWWTECCMDILETAGLVRHEGDEVQRHGMEPFDDRAVAAGWEARKALYLEEPQARAVVMLLDECLQHLPDILRGKVAATDIIFPNASLKKVEGIYKNNERSDYFNLKLAEAARTYLGLLLAERPDTRIRILEIGAGTGGTTATVLPQFDAFKAHIGEYCYTDVSNAFLIHGRMEYGRDRPFLTTRLLNVEEPPAAQGAELGVYDMVIATNVLHATKNIRETLRNTKALLKKNGILLLNELIEKTAIGTLTFGLLDGWWRYEDDALRIPGSPLLSVAGWKSALSEEGFGAIFIPEEKAERLGQQVLVAESDGVIRQKIATAMPATAPAAPQARPQTVQQPAAAKERVKAASGPSKRDVEARVLAALADALKVAEDQLKADVPFADYGVDSILGVTFVNSLQQNLGIELNAAIIFDHSTVERLSKYLLQQHRAEIEALFTTPQEPESSLETMTAELAFVEQAVPATVKAEPVIAVSPPPVPAKADDIAVIGMAGQFPEAEDVERFWHNLITGVDGVVELPEDYLDRERYFDKIRQPGKTYCQWGGILRQRAAFDPLFFALSPREAESMNPHQRLVLQESWKALEDAGYNPKALSDQQVGMFIGAEPIRYASKNFTGASEALVASRLSYSLNLKGPALVVNTGCSSSAVALHLACESLRSGETDLALAGGVHAGLDHLALVSTSEIEMLSPRGRCHTLDASGDGTVLSEGVGMVVLKRLGDAIADRDHVYGVIKASGTNQDGASNGITAPNGAAQEELITRVYRRFDIDPAEIDYVELHGTGTRLGDPVEANALVRAFKAFTDAEAYCGFGSAKSHIGHTSAAAGVIGLIKVLLSMRHQQLPGLLHFKDLNPLIDLKGSAFHVVTENRPWRRGMGKRRMAALNSFGHSGTNAHFVIADYPEPPVEDAKGPFLVPLSAASAGQLKAYAAKLEDVIAKGGVQEQDLPRIAFTLQTGREALRHRVAFVAETLSDLKAQLGSFIRGEALDGVIVADIKALPDHLKALPSGEDAEEMIGLWLKKRDLTKLAKMWVAGHPLDWALLHDGPHPHRLPLPTYPFARDIYWRPAVTEPAPAAALPAKQHPLLQTDRSEPGRPAFRSRFSGEEFFLADHTVQGRIILPGVAHLELVRAAVERASGPRQPGEMVRLENIVWIQPIVVNDPKEIEIVLSPGEGHRYAFEIFSHDGGRRISHCQGRAEKVQGAAPASLDPQAMMAEMQPSGIDIQDFYAAFRNAGIIHGPSYLGVSALYRRSDEVMARLVLPEVVATTEQDYGLHPSLMESALQAASLLIAGRKPHEGGPSLPFALESLSIHGASSRNMYAWVRYAPHSQPDAKVVKLNIDLIDRTGLVVARLENFSFRRIADDAAAAPEPAVTPQRLSFVPTWHAMPASPNEAAPSYAERHILLCGLPDAALSSLKTAIPQARLAMLSAATGQVAEDYTRQALACFARIQSILSERPQGKVLFQIVLYEDGYAEIAAGVGALLKTAALEYPAFSGQILVASPDATGADLARQLDDAAKLPHEVMFSARQGELLVRSWKETGKPQTSVPIPFKNDGRYLITGGATGIGLIFAQHILQNTGNARVILTGRSALNGQREAAIRALGGDRGRLVYEQADVAEAAKLRAVIARHGPFDGILHSAGIHDDDLIGKKTAAGFERVLAAKVQGTVNLDLATRDHDLDFLVFFSSISAVFGNPGQADYATGNAFMDGFAAWRNERAREGQRWGHTLSLNWPLWEAGGMAVSETGKALMRQSMGAVPLPSAEGLAAFAEALALGASQAMVLYGDPEKIRTFALRRFEPQTAARAEVPASNQSATPAPGLMDSLGAIQRLLADEVAAAIQLSADKLELDVEFSQYGFDSIVLMDFVRDLNQKYGLELMPTVFFEYSTIATLAAHLDRTFRDVLARHLAPEAVPAAEPVQSLPVRIEAPVIAHPAAESGKHIVSPEMAGRYRDIAIIGMDGLFPEAQSVEDFWQAIRSGKDLIKEIPEDHWDFRPWYDENRETQNTTYCKWGSFVDSVDRFDAAFFNISPVEAEWMDPQMRLFLQSVYRTAEDAGRINEVRGSKTGVFVGVCSHDYMDRIAERAGPIHPHQGVGTAQTVIANRVSFLLNLTGPSLSFNTACSASLVALHEACHSLQRGECSMAFVGGVNLLLSSHHYRYFSSIGALSPTGRCYSFDDRADGYVPGETIASILLKPLAEAERDGDRIYAVIKGSAALHGGFTPSITAPSVSGEKNVIVSAWKNAGIDPSTLGYIEAHGTGTKLGDPIEVSALTQAFQDFTPQTGFCALGSAKAHLGHTEGSAGIVGVIKVVQQMRHGEIPAMPFYEAPNPYLQLEKSALYINSQTMPWQRREGQPRRAGVSSFGFSGVYAHVVLEEYRNADSRPVATSQRPHLIVLSAKNEDRLKARIADLLAFLSHDTSASLSDIAYTLQVGREAMKSRLAFVAASRADLLQTLRAVRADGPQLQTVFRGEALGRVADHAARADEATIERLIADWQAPDAASSLLRLWVQGQSIDWNRLYKGAVKPRRIALPLYPFGGERHWFEPAPMPVTARPVIAPAQQEPGGVVAPAASADPAGPGTRQVLSQLTALVAETTKIPAHRIDPEADFEELGLDSILITALNKKLEAITGVSDSTQFFKYKTLSSLAGFLESRHGQRFHSEGSSPAATRPVPVAETIREVAARPAVPAPSWPQPAGDEDIAIIGMSGRYPGAPDLGSFWDNLCRGVDSITEIPAERFDYRPFYSPEKGAPGSLYCKWGGFIDGADQFDAGFFKLSPQDARFMDPQERLFLETAWQCLESAGQVRGNWQREARNIGVFAGVTFNNYQLIMAEAAEAEGESAYLANSQTFSVANRVSYLFNFIGPSFTVDTACSSSLMAIHLACESLKRGECDAAIAGGVNLSLHPSKYITLCATGFAASDGRCHAFAANGDGYVPSEGVGAVLLKPYSKALADGDLILAIVKGTGVSHDGKTRGYTVPNPVAQSKAIEAALRQARISPEEISYVEAHGTGTALGDPIEIQGLMDVYSRATDRKQYCAIGSVKSNIGHGESAAGIAQLTKTVLQLQHKTLVPSLLHDVPNPAIDFASTAFHLQRDLAAWQQPRVNGVPVPRYAGISSFGAGGVNVHVILGEAPAHAGADIERDGPPDPSGSPGPMVFPLSAPRREQLAVMVRQLHDWLLNPSKAGSQLKDVAFTLQTRRALFAHRLAFVASDRAELRAALAAYAAQGEGTERTAITPLWYEAPPEGHGMGLDLSTEEDRDYLQRLLSKGRADKLAIFWVQGAQIPWEALYAGRAAPRCAPLPTYPFMRKRYWVGGASKAIARPRHSARDNDADRMMREAVFDVIWRDVPLMDAGGEALARLESILVIAEDDAVLQARHWGTAGLRRCRIGGDPAGDHDVQVDAETLDFTGLDAKGRALSGLDAMVYVPALPREDGASESLEAQVRREGRKLQAWLGFVLKNIEHMPRRLVLLSVLKDGQEDPVHALLGKYVSFLRSEYPELQVSIIRVDDLAEASLSQVQAEIGTLTGEMEIALQGGVRRVPRFVPLSLPRQQQAFDASGCMVITGGFGGIGYKLLQWLMQKGLREAVVIGRKPLTHSFEHPDLDKPLTLEALIERFAAQGVKIHYLQADIGKAESLGQAFAALRQSLGHPITGVFHLAGTTTDAIPLSTMTEAVLMDVVRPKALGAYALDQITANDPLRYFCLFSSTSAVEGMQVSGLAAYGAANAALDALAAERKARGKPVQLVHWTDWDGAGMAVAHGHKAFMEAVGVRMLEPLSGLALLEAVLTGNVATSTVFDIDWKRFSEVNGFIRRMPCFETFVEVMDARQAKALPPQADSLEELDQAPALKAPSAKPIGDRQKLLDHLSSKLAGLLEVESVSPDENLSALGLDSINSLSYFKALSAELSLEISPSVTFRYPTLARLADYLSDELAKKEGGAPPASGPAGAGVAEQLQAALQRSGQLLNLTA</sequence>
<proteinExistence type="predicted"/>
<dbReference type="Pfam" id="PF08659">
    <property type="entry name" value="KR"/>
    <property type="match status" value="2"/>
</dbReference>
<dbReference type="PANTHER" id="PTHR43775:SF37">
    <property type="entry name" value="SI:DKEY-61P9.11"/>
    <property type="match status" value="1"/>
</dbReference>
<dbReference type="InterPro" id="IPR018201">
    <property type="entry name" value="Ketoacyl_synth_AS"/>
</dbReference>
<dbReference type="Pfam" id="PF22336">
    <property type="entry name" value="RhiE-like_linker"/>
    <property type="match status" value="3"/>
</dbReference>
<dbReference type="Gene3D" id="1.10.1200.10">
    <property type="entry name" value="ACP-like"/>
    <property type="match status" value="4"/>
</dbReference>
<evidence type="ECO:0000256" key="7">
    <source>
        <dbReference type="ARBA" id="ARBA00022737"/>
    </source>
</evidence>
<dbReference type="PROSITE" id="PS52019">
    <property type="entry name" value="PKS_MFAS_DH"/>
    <property type="match status" value="1"/>
</dbReference>
<dbReference type="InterPro" id="IPR020807">
    <property type="entry name" value="PKS_DH"/>
</dbReference>
<evidence type="ECO:0000256" key="9">
    <source>
        <dbReference type="PROSITE-ProRule" id="PRU01363"/>
    </source>
</evidence>
<keyword evidence="7" id="KW-0677">Repeat</keyword>
<dbReference type="Proteomes" id="UP001235269">
    <property type="component" value="Unassembled WGS sequence"/>
</dbReference>
<dbReference type="SUPFAM" id="SSF53335">
    <property type="entry name" value="S-adenosyl-L-methionine-dependent methyltransferases"/>
    <property type="match status" value="1"/>
</dbReference>
<feature type="domain" description="Ketosynthase family 3 (KS3)" evidence="12">
    <location>
        <begin position="2750"/>
        <end position="3182"/>
    </location>
</feature>
<evidence type="ECO:0000256" key="2">
    <source>
        <dbReference type="ARBA" id="ARBA00004792"/>
    </source>
</evidence>
<dbReference type="EMBL" id="JAUSWH010000016">
    <property type="protein sequence ID" value="MDQ0457607.1"/>
    <property type="molecule type" value="Genomic_DNA"/>
</dbReference>
<keyword evidence="4" id="KW-0963">Cytoplasm</keyword>
<dbReference type="InterPro" id="IPR020806">
    <property type="entry name" value="PKS_PP-bd"/>
</dbReference>
<dbReference type="InterPro" id="IPR009081">
    <property type="entry name" value="PP-bd_ACP"/>
</dbReference>
<dbReference type="CDD" id="cd05274">
    <property type="entry name" value="KR_FAS_SDR_x"/>
    <property type="match status" value="1"/>
</dbReference>
<name>A0ABU0IH61_9HYPH</name>
<dbReference type="SMART" id="SM00826">
    <property type="entry name" value="PKS_DH"/>
    <property type="match status" value="1"/>
</dbReference>
<evidence type="ECO:0000259" key="12">
    <source>
        <dbReference type="PROSITE" id="PS52004"/>
    </source>
</evidence>
<dbReference type="Pfam" id="PF08242">
    <property type="entry name" value="Methyltransf_12"/>
    <property type="match status" value="1"/>
</dbReference>
<feature type="domain" description="Ketosynthase family 3 (KS3)" evidence="12">
    <location>
        <begin position="542"/>
        <end position="955"/>
    </location>
</feature>
<evidence type="ECO:0000259" key="13">
    <source>
        <dbReference type="PROSITE" id="PS52019"/>
    </source>
</evidence>
<dbReference type="PROSITE" id="PS52004">
    <property type="entry name" value="KS3_2"/>
    <property type="match status" value="3"/>
</dbReference>
<dbReference type="InterPro" id="IPR050091">
    <property type="entry name" value="PKS_NRPS_Biosynth_Enz"/>
</dbReference>
<dbReference type="InterPro" id="IPR054514">
    <property type="entry name" value="RhiE-like_linker"/>
</dbReference>
<feature type="domain" description="Carrier" evidence="11">
    <location>
        <begin position="2631"/>
        <end position="2707"/>
    </location>
</feature>
<dbReference type="SUPFAM" id="SSF47336">
    <property type="entry name" value="ACP-like"/>
    <property type="match status" value="4"/>
</dbReference>
<keyword evidence="3" id="KW-0596">Phosphopantetheine</keyword>
<dbReference type="Gene3D" id="1.10.1240.100">
    <property type="match status" value="3"/>
</dbReference>
<reference evidence="14 15" key="1">
    <citation type="submission" date="2023-07" db="EMBL/GenBank/DDBJ databases">
        <title>Genomic Encyclopedia of Type Strains, Phase IV (KMG-IV): sequencing the most valuable type-strain genomes for metagenomic binning, comparative biology and taxonomic classification.</title>
        <authorList>
            <person name="Goeker M."/>
        </authorList>
    </citation>
    <scope>NUCLEOTIDE SEQUENCE [LARGE SCALE GENOMIC DNA]</scope>
    <source>
        <strain evidence="14 15">DSM 100301</strain>
    </source>
</reference>
<dbReference type="CDD" id="cd08953">
    <property type="entry name" value="KR_2_SDR_x"/>
    <property type="match status" value="1"/>
</dbReference>